<evidence type="ECO:0000256" key="3">
    <source>
        <dbReference type="ARBA" id="ARBA00022605"/>
    </source>
</evidence>
<keyword evidence="5 8" id="KW-0560">Oxidoreductase</keyword>
<sequence>MPENSTSIKKLAVFGNPIAQSKSPLIHQMFAEQFNMTISYERILGEELTFKDQLTDFFADANAVGANITMPFKEAAANWAHEKSTGVTKANAANTLIRQPNGFRAETTDGKGLVSDLLRNNISLTSKKVLLIGAGGAARGAIEDLLSEHPAHIYISNRSALNAQRLVKIAHDKRVSAVTENECQELSVDVIINATSLSLNGKFPAVGDAIFSSHPAVYDMVYQDADTCFIKKAKALGCTKAFDGLGMLVGQAAESFYLWFGLRPDVEPVLARMRQELTSSTKL</sequence>
<feature type="binding site" evidence="8">
    <location>
        <position position="222"/>
    </location>
    <ligand>
        <name>shikimate</name>
        <dbReference type="ChEBI" id="CHEBI:36208"/>
    </ligand>
</feature>
<dbReference type="GO" id="GO:0019632">
    <property type="term" value="P:shikimate metabolic process"/>
    <property type="evidence" value="ECO:0007669"/>
    <property type="project" value="InterPro"/>
</dbReference>
<evidence type="ECO:0000256" key="6">
    <source>
        <dbReference type="ARBA" id="ARBA00023141"/>
    </source>
</evidence>
<reference evidence="12 13" key="1">
    <citation type="journal article" date="2011" name="J. Bacteriol.">
        <title>Complete genome sequence of seawater bacterium Glaciecola nitratireducens FR1064T.</title>
        <authorList>
            <person name="Bian F."/>
            <person name="Qin Q.L."/>
            <person name="Xie B.B."/>
            <person name="Shu Y.L."/>
            <person name="Zhang X.Y."/>
            <person name="Yu Y."/>
            <person name="Chen B."/>
            <person name="Chen X.L."/>
            <person name="Zhou B.C."/>
            <person name="Zhang Y.Z."/>
        </authorList>
    </citation>
    <scope>NUCLEOTIDE SEQUENCE [LARGE SCALE GENOMIC DNA]</scope>
    <source>
        <strain evidence="13">JCM 12485 / KCTC 12276 / FR1064</strain>
    </source>
</reference>
<dbReference type="GO" id="GO:0050661">
    <property type="term" value="F:NADP binding"/>
    <property type="evidence" value="ECO:0007669"/>
    <property type="project" value="InterPro"/>
</dbReference>
<dbReference type="GO" id="GO:0004764">
    <property type="term" value="F:shikimate 3-dehydrogenase (NADP+) activity"/>
    <property type="evidence" value="ECO:0007669"/>
    <property type="project" value="UniProtKB-UniRule"/>
</dbReference>
<dbReference type="InterPro" id="IPR022893">
    <property type="entry name" value="Shikimate_DH_fam"/>
</dbReference>
<evidence type="ECO:0000256" key="5">
    <source>
        <dbReference type="ARBA" id="ARBA00023002"/>
    </source>
</evidence>
<dbReference type="HOGENOM" id="CLU_044063_2_1_6"/>
<feature type="binding site" evidence="8">
    <location>
        <position position="94"/>
    </location>
    <ligand>
        <name>shikimate</name>
        <dbReference type="ChEBI" id="CHEBI:36208"/>
    </ligand>
</feature>
<gene>
    <name evidence="8 12" type="primary">aroE</name>
    <name evidence="12" type="ordered locus">GNIT_0029</name>
</gene>
<dbReference type="InterPro" id="IPR046346">
    <property type="entry name" value="Aminoacid_DH-like_N_sf"/>
</dbReference>
<evidence type="ECO:0000256" key="1">
    <source>
        <dbReference type="ARBA" id="ARBA00004871"/>
    </source>
</evidence>
<keyword evidence="4 8" id="KW-0521">NADP</keyword>
<organism evidence="12 13">
    <name type="scientific">Glaciecola nitratireducens (strain JCM 12485 / KCTC 12276 / FR1064)</name>
    <dbReference type="NCBI Taxonomy" id="1085623"/>
    <lineage>
        <taxon>Bacteria</taxon>
        <taxon>Pseudomonadati</taxon>
        <taxon>Pseudomonadota</taxon>
        <taxon>Gammaproteobacteria</taxon>
        <taxon>Alteromonadales</taxon>
        <taxon>Alteromonadaceae</taxon>
        <taxon>Brumicola</taxon>
    </lineage>
</organism>
<evidence type="ECO:0000256" key="7">
    <source>
        <dbReference type="ARBA" id="ARBA00049442"/>
    </source>
</evidence>
<feature type="domain" description="SDH C-terminal" evidence="11">
    <location>
        <begin position="244"/>
        <end position="273"/>
    </location>
</feature>
<dbReference type="eggNOG" id="COG0169">
    <property type="taxonomic scope" value="Bacteria"/>
</dbReference>
<dbReference type="NCBIfam" id="NF001310">
    <property type="entry name" value="PRK00258.1-2"/>
    <property type="match status" value="1"/>
</dbReference>
<dbReference type="AlphaFoldDB" id="G4QEG1"/>
<feature type="binding site" evidence="8">
    <location>
        <begin position="133"/>
        <end position="137"/>
    </location>
    <ligand>
        <name>NADP(+)</name>
        <dbReference type="ChEBI" id="CHEBI:58349"/>
    </ligand>
</feature>
<dbReference type="STRING" id="1085623.GNIT_0029"/>
<dbReference type="GO" id="GO:0009073">
    <property type="term" value="P:aromatic amino acid family biosynthetic process"/>
    <property type="evidence" value="ECO:0007669"/>
    <property type="project" value="UniProtKB-KW"/>
</dbReference>
<evidence type="ECO:0000256" key="4">
    <source>
        <dbReference type="ARBA" id="ARBA00022857"/>
    </source>
</evidence>
<dbReference type="Proteomes" id="UP000009282">
    <property type="component" value="Chromosome"/>
</dbReference>
<proteinExistence type="inferred from homology"/>
<dbReference type="RefSeq" id="WP_014107068.1">
    <property type="nucleotide sequence ID" value="NC_016041.1"/>
</dbReference>
<keyword evidence="3 8" id="KW-0028">Amino-acid biosynthesis</keyword>
<feature type="binding site" evidence="8">
    <location>
        <begin position="21"/>
        <end position="23"/>
    </location>
    <ligand>
        <name>shikimate</name>
        <dbReference type="ChEBI" id="CHEBI:36208"/>
    </ligand>
</feature>
<dbReference type="UniPathway" id="UPA00053">
    <property type="reaction ID" value="UER00087"/>
</dbReference>
<evidence type="ECO:0000313" key="12">
    <source>
        <dbReference type="EMBL" id="AEP28189.1"/>
    </source>
</evidence>
<evidence type="ECO:0000256" key="8">
    <source>
        <dbReference type="HAMAP-Rule" id="MF_00222"/>
    </source>
</evidence>
<evidence type="ECO:0000259" key="11">
    <source>
        <dbReference type="Pfam" id="PF18317"/>
    </source>
</evidence>
<dbReference type="GO" id="GO:0009423">
    <property type="term" value="P:chorismate biosynthetic process"/>
    <property type="evidence" value="ECO:0007669"/>
    <property type="project" value="UniProtKB-UniRule"/>
</dbReference>
<comment type="caution">
    <text evidence="8">Lacks conserved residue(s) required for the propagation of feature annotation.</text>
</comment>
<accession>G4QEG1</accession>
<feature type="binding site" evidence="8">
    <location>
        <position position="109"/>
    </location>
    <ligand>
        <name>shikimate</name>
        <dbReference type="ChEBI" id="CHEBI:36208"/>
    </ligand>
</feature>
<comment type="catalytic activity">
    <reaction evidence="7 8">
        <text>shikimate + NADP(+) = 3-dehydroshikimate + NADPH + H(+)</text>
        <dbReference type="Rhea" id="RHEA:17737"/>
        <dbReference type="ChEBI" id="CHEBI:15378"/>
        <dbReference type="ChEBI" id="CHEBI:16630"/>
        <dbReference type="ChEBI" id="CHEBI:36208"/>
        <dbReference type="ChEBI" id="CHEBI:57783"/>
        <dbReference type="ChEBI" id="CHEBI:58349"/>
        <dbReference type="EC" id="1.1.1.25"/>
    </reaction>
</comment>
<feature type="active site" description="Proton acceptor" evidence="8">
    <location>
        <position position="73"/>
    </location>
</feature>
<comment type="pathway">
    <text evidence="1 8">Metabolic intermediate biosynthesis; chorismate biosynthesis; chorismate from D-erythrose 4-phosphate and phosphoenolpyruvate: step 4/7.</text>
</comment>
<dbReference type="CDD" id="cd01065">
    <property type="entry name" value="NAD_bind_Shikimate_DH"/>
    <property type="match status" value="1"/>
</dbReference>
<dbReference type="EMBL" id="CP003060">
    <property type="protein sequence ID" value="AEP28189.1"/>
    <property type="molecule type" value="Genomic_DNA"/>
</dbReference>
<dbReference type="GO" id="GO:0005829">
    <property type="term" value="C:cytosol"/>
    <property type="evidence" value="ECO:0007669"/>
    <property type="project" value="TreeGrafter"/>
</dbReference>
<feature type="binding site" evidence="8">
    <location>
        <position position="69"/>
    </location>
    <ligand>
        <name>shikimate</name>
        <dbReference type="ChEBI" id="CHEBI:36208"/>
    </ligand>
</feature>
<evidence type="ECO:0000256" key="2">
    <source>
        <dbReference type="ARBA" id="ARBA00012962"/>
    </source>
</evidence>
<dbReference type="Gene3D" id="3.40.50.720">
    <property type="entry name" value="NAD(P)-binding Rossmann-like Domain"/>
    <property type="match status" value="1"/>
</dbReference>
<dbReference type="KEGG" id="gni:GNIT_0029"/>
<feature type="domain" description="Quinate/shikimate 5-dehydrogenase/glutamyl-tRNA reductase" evidence="9">
    <location>
        <begin position="123"/>
        <end position="196"/>
    </location>
</feature>
<dbReference type="InterPro" id="IPR011342">
    <property type="entry name" value="Shikimate_DH"/>
</dbReference>
<dbReference type="InterPro" id="IPR013708">
    <property type="entry name" value="Shikimate_DH-bd_N"/>
</dbReference>
<comment type="function">
    <text evidence="8">Involved in the biosynthesis of the chorismate, which leads to the biosynthesis of aromatic amino acids. Catalyzes the reversible NADPH linked reduction of 3-dehydroshikimate (DHSA) to yield shikimate (SA).</text>
</comment>
<dbReference type="InterPro" id="IPR006151">
    <property type="entry name" value="Shikm_DH/Glu-tRNA_Rdtase"/>
</dbReference>
<dbReference type="EC" id="1.1.1.25" evidence="2 8"/>
<dbReference type="GO" id="GO:0008652">
    <property type="term" value="P:amino acid biosynthetic process"/>
    <property type="evidence" value="ECO:0007669"/>
    <property type="project" value="UniProtKB-KW"/>
</dbReference>
<evidence type="ECO:0000313" key="13">
    <source>
        <dbReference type="Proteomes" id="UP000009282"/>
    </source>
</evidence>
<keyword evidence="13" id="KW-1185">Reference proteome</keyword>
<protein>
    <recommendedName>
        <fullName evidence="2 8">Shikimate dehydrogenase (NADP(+))</fullName>
        <shortName evidence="8">SDH</shortName>
        <ecNumber evidence="2 8">1.1.1.25</ecNumber>
    </recommendedName>
</protein>
<comment type="subunit">
    <text evidence="8">Homodimer.</text>
</comment>
<name>G4QEG1_GLANF</name>
<keyword evidence="6 8" id="KW-0057">Aromatic amino acid biosynthesis</keyword>
<dbReference type="InterPro" id="IPR036291">
    <property type="entry name" value="NAD(P)-bd_dom_sf"/>
</dbReference>
<dbReference type="SUPFAM" id="SSF53223">
    <property type="entry name" value="Aminoacid dehydrogenase-like, N-terminal domain"/>
    <property type="match status" value="1"/>
</dbReference>
<feature type="domain" description="Shikimate dehydrogenase substrate binding N-terminal" evidence="10">
    <location>
        <begin position="13"/>
        <end position="96"/>
    </location>
</feature>
<feature type="binding site" evidence="8">
    <location>
        <position position="220"/>
    </location>
    <ligand>
        <name>NADP(+)</name>
        <dbReference type="ChEBI" id="CHEBI:58349"/>
    </ligand>
</feature>
<dbReference type="PANTHER" id="PTHR21089:SF1">
    <property type="entry name" value="BIFUNCTIONAL 3-DEHYDROQUINATE DEHYDRATASE_SHIKIMATE DEHYDROGENASE, CHLOROPLASTIC"/>
    <property type="match status" value="1"/>
</dbReference>
<dbReference type="Gene3D" id="3.40.50.10860">
    <property type="entry name" value="Leucine Dehydrogenase, chain A, domain 1"/>
    <property type="match status" value="1"/>
</dbReference>
<evidence type="ECO:0000259" key="10">
    <source>
        <dbReference type="Pfam" id="PF08501"/>
    </source>
</evidence>
<feature type="binding site" evidence="8">
    <location>
        <position position="244"/>
    </location>
    <ligand>
        <name>NADP(+)</name>
        <dbReference type="ChEBI" id="CHEBI:58349"/>
    </ligand>
</feature>
<dbReference type="Pfam" id="PF01488">
    <property type="entry name" value="Shikimate_DH"/>
    <property type="match status" value="1"/>
</dbReference>
<dbReference type="Pfam" id="PF08501">
    <property type="entry name" value="Shikimate_dh_N"/>
    <property type="match status" value="1"/>
</dbReference>
<dbReference type="SUPFAM" id="SSF51735">
    <property type="entry name" value="NAD(P)-binding Rossmann-fold domains"/>
    <property type="match status" value="1"/>
</dbReference>
<dbReference type="NCBIfam" id="TIGR00507">
    <property type="entry name" value="aroE"/>
    <property type="match status" value="1"/>
</dbReference>
<dbReference type="HAMAP" id="MF_00222">
    <property type="entry name" value="Shikimate_DH_AroE"/>
    <property type="match status" value="1"/>
</dbReference>
<dbReference type="Pfam" id="PF18317">
    <property type="entry name" value="SDH_C"/>
    <property type="match status" value="1"/>
</dbReference>
<evidence type="ECO:0000259" key="9">
    <source>
        <dbReference type="Pfam" id="PF01488"/>
    </source>
</evidence>
<feature type="binding site" evidence="8">
    <location>
        <position position="251"/>
    </location>
    <ligand>
        <name>shikimate</name>
        <dbReference type="ChEBI" id="CHEBI:36208"/>
    </ligand>
</feature>
<dbReference type="PANTHER" id="PTHR21089">
    <property type="entry name" value="SHIKIMATE DEHYDROGENASE"/>
    <property type="match status" value="1"/>
</dbReference>
<dbReference type="InterPro" id="IPR041121">
    <property type="entry name" value="SDH_C"/>
</dbReference>
<comment type="similarity">
    <text evidence="8">Belongs to the shikimate dehydrogenase family.</text>
</comment>